<dbReference type="InterPro" id="IPR003599">
    <property type="entry name" value="Ig_sub"/>
</dbReference>
<dbReference type="EMBL" id="JAIWYP010000006">
    <property type="protein sequence ID" value="KAH3813974.1"/>
    <property type="molecule type" value="Genomic_DNA"/>
</dbReference>
<reference evidence="2" key="1">
    <citation type="journal article" date="2019" name="bioRxiv">
        <title>The Genome of the Zebra Mussel, Dreissena polymorpha: A Resource for Invasive Species Research.</title>
        <authorList>
            <person name="McCartney M.A."/>
            <person name="Auch B."/>
            <person name="Kono T."/>
            <person name="Mallez S."/>
            <person name="Zhang Y."/>
            <person name="Obille A."/>
            <person name="Becker A."/>
            <person name="Abrahante J.E."/>
            <person name="Garbe J."/>
            <person name="Badalamenti J.P."/>
            <person name="Herman A."/>
            <person name="Mangelson H."/>
            <person name="Liachko I."/>
            <person name="Sullivan S."/>
            <person name="Sone E.D."/>
            <person name="Koren S."/>
            <person name="Silverstein K.A.T."/>
            <person name="Beckman K.B."/>
            <person name="Gohl D.M."/>
        </authorList>
    </citation>
    <scope>NUCLEOTIDE SEQUENCE</scope>
    <source>
        <strain evidence="2">Duluth1</strain>
        <tissue evidence="2">Whole animal</tissue>
    </source>
</reference>
<dbReference type="InterPro" id="IPR007110">
    <property type="entry name" value="Ig-like_dom"/>
</dbReference>
<organism evidence="2 3">
    <name type="scientific">Dreissena polymorpha</name>
    <name type="common">Zebra mussel</name>
    <name type="synonym">Mytilus polymorpha</name>
    <dbReference type="NCBI Taxonomy" id="45954"/>
    <lineage>
        <taxon>Eukaryota</taxon>
        <taxon>Metazoa</taxon>
        <taxon>Spiralia</taxon>
        <taxon>Lophotrochozoa</taxon>
        <taxon>Mollusca</taxon>
        <taxon>Bivalvia</taxon>
        <taxon>Autobranchia</taxon>
        <taxon>Heteroconchia</taxon>
        <taxon>Euheterodonta</taxon>
        <taxon>Imparidentia</taxon>
        <taxon>Neoheterodontei</taxon>
        <taxon>Myida</taxon>
        <taxon>Dreissenoidea</taxon>
        <taxon>Dreissenidae</taxon>
        <taxon>Dreissena</taxon>
    </lineage>
</organism>
<evidence type="ECO:0000313" key="3">
    <source>
        <dbReference type="Proteomes" id="UP000828390"/>
    </source>
</evidence>
<gene>
    <name evidence="2" type="ORF">DPMN_142448</name>
</gene>
<reference evidence="2" key="2">
    <citation type="submission" date="2020-11" db="EMBL/GenBank/DDBJ databases">
        <authorList>
            <person name="McCartney M.A."/>
            <person name="Auch B."/>
            <person name="Kono T."/>
            <person name="Mallez S."/>
            <person name="Becker A."/>
            <person name="Gohl D.M."/>
            <person name="Silverstein K.A.T."/>
            <person name="Koren S."/>
            <person name="Bechman K.B."/>
            <person name="Herman A."/>
            <person name="Abrahante J.E."/>
            <person name="Garbe J."/>
        </authorList>
    </citation>
    <scope>NUCLEOTIDE SEQUENCE</scope>
    <source>
        <strain evidence="2">Duluth1</strain>
        <tissue evidence="2">Whole animal</tissue>
    </source>
</reference>
<protein>
    <recommendedName>
        <fullName evidence="1">Ig-like domain-containing protein</fullName>
    </recommendedName>
</protein>
<dbReference type="Pfam" id="PF13927">
    <property type="entry name" value="Ig_3"/>
    <property type="match status" value="1"/>
</dbReference>
<dbReference type="InterPro" id="IPR036179">
    <property type="entry name" value="Ig-like_dom_sf"/>
</dbReference>
<dbReference type="Proteomes" id="UP000828390">
    <property type="component" value="Unassembled WGS sequence"/>
</dbReference>
<dbReference type="SUPFAM" id="SSF48726">
    <property type="entry name" value="Immunoglobulin"/>
    <property type="match status" value="1"/>
</dbReference>
<dbReference type="AlphaFoldDB" id="A0A9D4GE93"/>
<accession>A0A9D4GE93</accession>
<dbReference type="Gene3D" id="2.60.40.10">
    <property type="entry name" value="Immunoglobulins"/>
    <property type="match status" value="1"/>
</dbReference>
<name>A0A9D4GE93_DREPO</name>
<dbReference type="InterPro" id="IPR013783">
    <property type="entry name" value="Ig-like_fold"/>
</dbReference>
<keyword evidence="3" id="KW-1185">Reference proteome</keyword>
<comment type="caution">
    <text evidence="2">The sequence shown here is derived from an EMBL/GenBank/DDBJ whole genome shotgun (WGS) entry which is preliminary data.</text>
</comment>
<evidence type="ECO:0000259" key="1">
    <source>
        <dbReference type="PROSITE" id="PS50835"/>
    </source>
</evidence>
<feature type="domain" description="Ig-like" evidence="1">
    <location>
        <begin position="20"/>
        <end position="89"/>
    </location>
</feature>
<sequence>MHMKMLECDILVVQLIIPVPVAVHNIENKTVLRNQPLSVTCPVTLGNPPETSFTWIHVNTSRTVRRDQCLVLPNMQATDEGFYKCQVNNTMIPTGCCVLPTYDETMFYVDVQCK</sequence>
<evidence type="ECO:0000313" key="2">
    <source>
        <dbReference type="EMBL" id="KAH3813974.1"/>
    </source>
</evidence>
<dbReference type="SMART" id="SM00409">
    <property type="entry name" value="IG"/>
    <property type="match status" value="1"/>
</dbReference>
<proteinExistence type="predicted"/>
<dbReference type="PROSITE" id="PS50835">
    <property type="entry name" value="IG_LIKE"/>
    <property type="match status" value="1"/>
</dbReference>